<sequence>MRALTIYTKEFMLKIKDVIVKNHTAMFEVPVANQAHKYCKRGKRIRAGWQTVLGRTTPSKMTVPTIESWLNEDVDDSVVQLDNFVCFRQDR</sequence>
<evidence type="ECO:0000313" key="1">
    <source>
        <dbReference type="EMBL" id="VDP74463.1"/>
    </source>
</evidence>
<dbReference type="Proteomes" id="UP000272942">
    <property type="component" value="Unassembled WGS sequence"/>
</dbReference>
<keyword evidence="2" id="KW-1185">Reference proteome</keyword>
<accession>A0A183ADN8</accession>
<evidence type="ECO:0000313" key="3">
    <source>
        <dbReference type="WBParaSite" id="ECPE_0000508501-mRNA-1"/>
    </source>
</evidence>
<dbReference type="EMBL" id="UZAN01041924">
    <property type="protein sequence ID" value="VDP74463.1"/>
    <property type="molecule type" value="Genomic_DNA"/>
</dbReference>
<dbReference type="WBParaSite" id="ECPE_0000508501-mRNA-1">
    <property type="protein sequence ID" value="ECPE_0000508501-mRNA-1"/>
    <property type="gene ID" value="ECPE_0000508501"/>
</dbReference>
<reference evidence="3" key="1">
    <citation type="submission" date="2016-06" db="UniProtKB">
        <authorList>
            <consortium name="WormBaseParasite"/>
        </authorList>
    </citation>
    <scope>IDENTIFICATION</scope>
</reference>
<evidence type="ECO:0000313" key="2">
    <source>
        <dbReference type="Proteomes" id="UP000272942"/>
    </source>
</evidence>
<proteinExistence type="predicted"/>
<organism evidence="3">
    <name type="scientific">Echinostoma caproni</name>
    <dbReference type="NCBI Taxonomy" id="27848"/>
    <lineage>
        <taxon>Eukaryota</taxon>
        <taxon>Metazoa</taxon>
        <taxon>Spiralia</taxon>
        <taxon>Lophotrochozoa</taxon>
        <taxon>Platyhelminthes</taxon>
        <taxon>Trematoda</taxon>
        <taxon>Digenea</taxon>
        <taxon>Plagiorchiida</taxon>
        <taxon>Echinostomata</taxon>
        <taxon>Echinostomatoidea</taxon>
        <taxon>Echinostomatidae</taxon>
        <taxon>Echinostoma</taxon>
    </lineage>
</organism>
<protein>
    <submittedName>
        <fullName evidence="3">DDE-1 domain-containing protein</fullName>
    </submittedName>
</protein>
<reference evidence="1 2" key="2">
    <citation type="submission" date="2018-11" db="EMBL/GenBank/DDBJ databases">
        <authorList>
            <consortium name="Pathogen Informatics"/>
        </authorList>
    </citation>
    <scope>NUCLEOTIDE SEQUENCE [LARGE SCALE GENOMIC DNA]</scope>
    <source>
        <strain evidence="1 2">Egypt</strain>
    </source>
</reference>
<dbReference type="AlphaFoldDB" id="A0A183ADN8"/>
<dbReference type="OrthoDB" id="10037236at2759"/>
<gene>
    <name evidence="1" type="ORF">ECPE_LOCUS5073</name>
</gene>
<name>A0A183ADN8_9TREM</name>